<dbReference type="Gene3D" id="2.180.10.10">
    <property type="entry name" value="RHS repeat-associated core"/>
    <property type="match status" value="1"/>
</dbReference>
<evidence type="ECO:0000313" key="3">
    <source>
        <dbReference type="Proteomes" id="UP000658258"/>
    </source>
</evidence>
<reference evidence="3" key="1">
    <citation type="journal article" date="2019" name="Int. J. Syst. Evol. Microbiol.">
        <title>The Global Catalogue of Microorganisms (GCM) 10K type strain sequencing project: providing services to taxonomists for standard genome sequencing and annotation.</title>
        <authorList>
            <consortium name="The Broad Institute Genomics Platform"/>
            <consortium name="The Broad Institute Genome Sequencing Center for Infectious Disease"/>
            <person name="Wu L."/>
            <person name="Ma J."/>
        </authorList>
    </citation>
    <scope>NUCLEOTIDE SEQUENCE [LARGE SCALE GENOMIC DNA]</scope>
    <source>
        <strain evidence="3">CGMCC 1.15111</strain>
    </source>
</reference>
<comment type="caution">
    <text evidence="2">The sequence shown here is derived from an EMBL/GenBank/DDBJ whole genome shotgun (WGS) entry which is preliminary data.</text>
</comment>
<sequence length="290" mass="32878">MSSSAPLSKPNNYKFNGKEIQEEFDINIYDYGARNYDAALGRWFNVDPLADLYLETSPYGFVKNNPLVNREIDGRYFDEKNEKTAAKMERRAEKQASKLERKADKREAKGKDVGDLRERASELRQTAGDIVDMRGSTTEFRFAKSSDKSNTVRDGNGNGLPVTYRTGENQITMFMDKKTNFHEPRHGGQIARGEYDIDQQGNISSGYGASHEISAYRAQYALRGKLIYGVGIDLDQVGTLLQMAQGVNVPKRTMSSISGINMDFLRNLVDQPGLNQKYVYRDYPASWWDN</sequence>
<organism evidence="2 3">
    <name type="scientific">Roseivirga thermotolerans</name>
    <dbReference type="NCBI Taxonomy" id="1758176"/>
    <lineage>
        <taxon>Bacteria</taxon>
        <taxon>Pseudomonadati</taxon>
        <taxon>Bacteroidota</taxon>
        <taxon>Cytophagia</taxon>
        <taxon>Cytophagales</taxon>
        <taxon>Roseivirgaceae</taxon>
        <taxon>Roseivirga</taxon>
    </lineage>
</organism>
<dbReference type="NCBIfam" id="TIGR03696">
    <property type="entry name" value="Rhs_assc_core"/>
    <property type="match status" value="1"/>
</dbReference>
<evidence type="ECO:0008006" key="4">
    <source>
        <dbReference type="Google" id="ProtNLM"/>
    </source>
</evidence>
<feature type="region of interest" description="Disordered" evidence="1">
    <location>
        <begin position="143"/>
        <end position="164"/>
    </location>
</feature>
<name>A0ABQ3IBK5_9BACT</name>
<proteinExistence type="predicted"/>
<feature type="region of interest" description="Disordered" evidence="1">
    <location>
        <begin position="92"/>
        <end position="115"/>
    </location>
</feature>
<keyword evidence="3" id="KW-1185">Reference proteome</keyword>
<protein>
    <recommendedName>
        <fullName evidence="4">RHS repeat-associated core domain-containing protein</fullName>
    </recommendedName>
</protein>
<gene>
    <name evidence="2" type="ORF">GCM10011340_30660</name>
</gene>
<dbReference type="EMBL" id="BNAG01000004">
    <property type="protein sequence ID" value="GHE72278.1"/>
    <property type="molecule type" value="Genomic_DNA"/>
</dbReference>
<dbReference type="Proteomes" id="UP000658258">
    <property type="component" value="Unassembled WGS sequence"/>
</dbReference>
<dbReference type="InterPro" id="IPR022385">
    <property type="entry name" value="Rhs_assc_core"/>
</dbReference>
<accession>A0ABQ3IBK5</accession>
<evidence type="ECO:0000256" key="1">
    <source>
        <dbReference type="SAM" id="MobiDB-lite"/>
    </source>
</evidence>
<evidence type="ECO:0000313" key="2">
    <source>
        <dbReference type="EMBL" id="GHE72278.1"/>
    </source>
</evidence>